<comment type="catalytic activity">
    <reaction evidence="1 10">
        <text>Transfers a segment of a (1-&gt;4)-alpha-D-glucan to a new position in an acceptor, which may be glucose or a (1-&gt;4)-alpha-D-glucan.</text>
        <dbReference type="EC" id="2.4.1.25"/>
    </reaction>
</comment>
<keyword evidence="12" id="KW-1185">Reference proteome</keyword>
<dbReference type="NCBIfam" id="TIGR00217">
    <property type="entry name" value="malQ"/>
    <property type="match status" value="1"/>
</dbReference>
<proteinExistence type="inferred from homology"/>
<evidence type="ECO:0000313" key="12">
    <source>
        <dbReference type="Proteomes" id="UP001314903"/>
    </source>
</evidence>
<dbReference type="SUPFAM" id="SSF51445">
    <property type="entry name" value="(Trans)glycosidases"/>
    <property type="match status" value="1"/>
</dbReference>
<evidence type="ECO:0000256" key="1">
    <source>
        <dbReference type="ARBA" id="ARBA00000439"/>
    </source>
</evidence>
<dbReference type="NCBIfam" id="NF011080">
    <property type="entry name" value="PRK14508.1-3"/>
    <property type="match status" value="1"/>
</dbReference>
<evidence type="ECO:0000256" key="8">
    <source>
        <dbReference type="ARBA" id="ARBA00031423"/>
    </source>
</evidence>
<dbReference type="InterPro" id="IPR017853">
    <property type="entry name" value="GH"/>
</dbReference>
<dbReference type="InterPro" id="IPR003385">
    <property type="entry name" value="Glyco_hydro_77"/>
</dbReference>
<dbReference type="Gene3D" id="3.20.20.80">
    <property type="entry name" value="Glycosidases"/>
    <property type="match status" value="1"/>
</dbReference>
<keyword evidence="7 10" id="KW-0119">Carbohydrate metabolism</keyword>
<dbReference type="Proteomes" id="UP001314903">
    <property type="component" value="Unassembled WGS sequence"/>
</dbReference>
<dbReference type="PANTHER" id="PTHR32438">
    <property type="entry name" value="4-ALPHA-GLUCANOTRANSFERASE DPE1, CHLOROPLASTIC/AMYLOPLASTIC"/>
    <property type="match status" value="1"/>
</dbReference>
<dbReference type="Pfam" id="PF02446">
    <property type="entry name" value="Glyco_hydro_77"/>
    <property type="match status" value="1"/>
</dbReference>
<dbReference type="GO" id="GO:0004134">
    <property type="term" value="F:4-alpha-glucanotransferase activity"/>
    <property type="evidence" value="ECO:0007669"/>
    <property type="project" value="UniProtKB-EC"/>
</dbReference>
<dbReference type="PANTHER" id="PTHR32438:SF5">
    <property type="entry name" value="4-ALPHA-GLUCANOTRANSFERASE DPE1, CHLOROPLASTIC_AMYLOPLASTIC"/>
    <property type="match status" value="1"/>
</dbReference>
<evidence type="ECO:0000256" key="7">
    <source>
        <dbReference type="ARBA" id="ARBA00023277"/>
    </source>
</evidence>
<evidence type="ECO:0000313" key="11">
    <source>
        <dbReference type="EMBL" id="MBP2027659.1"/>
    </source>
</evidence>
<comment type="caution">
    <text evidence="11">The sequence shown here is derived from an EMBL/GenBank/DDBJ whole genome shotgun (WGS) entry which is preliminary data.</text>
</comment>
<evidence type="ECO:0000256" key="3">
    <source>
        <dbReference type="ARBA" id="ARBA00012560"/>
    </source>
</evidence>
<dbReference type="RefSeq" id="WP_209660723.1">
    <property type="nucleotide sequence ID" value="NZ_JAGGLI010000014.1"/>
</dbReference>
<dbReference type="EC" id="2.4.1.25" evidence="3 10"/>
<accession>A0ABS4KIP0</accession>
<sequence length="492" mass="57795">MKKRSSGILMHISSLPSEYGIGDFGKEAYRFVDFLKKSRQKNWQILPLGVTGYGDSPYQCFSAFAGNPYFIDLNELIEKAYITKEEINKKNLGKDPHKIDYGILYKNKMAILRKAYKNSHKALNKELEEFYKLNKDWLREFALYMALKTHHKNESWLNWEPKYKDIESSDVIRFEKENHREIYFWVFTQYFFYKQWNKLKKYANANNINIIGDLPIYVAEDSSDIWANPELFNLDKNLKPVTVAGCPPDAFSKKGQLWGNPIYDWDSMEKDGYKWWIKRIKHSFETVDVLRIDHFRGFESYWEVKYGAKDAVKGRWTKGPSIKLFKKIKEELGELNIIAEDLGFLTDEVHELINVTGFPGMKVLQFAFDTREESDYLPHNYTKNSVVYTGTHDNETTTSWIYNIPKDEFHLAVKYLKLNFDEGLTWGMIRGAWSSVSYLAVAPMQDFLELDNNARMNTPSTLGNNWIWRMDKNALTDELANRIADMTEIYGR</sequence>
<evidence type="ECO:0000256" key="4">
    <source>
        <dbReference type="ARBA" id="ARBA00020295"/>
    </source>
</evidence>
<organism evidence="11 12">
    <name type="scientific">Acetoanaerobium pronyense</name>
    <dbReference type="NCBI Taxonomy" id="1482736"/>
    <lineage>
        <taxon>Bacteria</taxon>
        <taxon>Bacillati</taxon>
        <taxon>Bacillota</taxon>
        <taxon>Clostridia</taxon>
        <taxon>Peptostreptococcales</taxon>
        <taxon>Filifactoraceae</taxon>
        <taxon>Acetoanaerobium</taxon>
    </lineage>
</organism>
<keyword evidence="6 10" id="KW-0808">Transferase</keyword>
<name>A0ABS4KIP0_9FIRM</name>
<evidence type="ECO:0000256" key="10">
    <source>
        <dbReference type="RuleBase" id="RU361207"/>
    </source>
</evidence>
<reference evidence="11 12" key="1">
    <citation type="submission" date="2021-03" db="EMBL/GenBank/DDBJ databases">
        <title>Genomic Encyclopedia of Type Strains, Phase IV (KMG-IV): sequencing the most valuable type-strain genomes for metagenomic binning, comparative biology and taxonomic classification.</title>
        <authorList>
            <person name="Goeker M."/>
        </authorList>
    </citation>
    <scope>NUCLEOTIDE SEQUENCE [LARGE SCALE GENOMIC DNA]</scope>
    <source>
        <strain evidence="11 12">DSM 27512</strain>
    </source>
</reference>
<protein>
    <recommendedName>
        <fullName evidence="4 10">4-alpha-glucanotransferase</fullName>
        <ecNumber evidence="3 10">2.4.1.25</ecNumber>
    </recommendedName>
    <alternativeName>
        <fullName evidence="8 10">Amylomaltase</fullName>
    </alternativeName>
    <alternativeName>
        <fullName evidence="9 10">Disproportionating enzyme</fullName>
    </alternativeName>
</protein>
<evidence type="ECO:0000256" key="9">
    <source>
        <dbReference type="ARBA" id="ARBA00031501"/>
    </source>
</evidence>
<comment type="similarity">
    <text evidence="2 10">Belongs to the disproportionating enzyme family.</text>
</comment>
<evidence type="ECO:0000256" key="5">
    <source>
        <dbReference type="ARBA" id="ARBA00022676"/>
    </source>
</evidence>
<evidence type="ECO:0000256" key="2">
    <source>
        <dbReference type="ARBA" id="ARBA00005684"/>
    </source>
</evidence>
<keyword evidence="5 10" id="KW-0328">Glycosyltransferase</keyword>
<dbReference type="EMBL" id="JAGGLI010000014">
    <property type="protein sequence ID" value="MBP2027659.1"/>
    <property type="molecule type" value="Genomic_DNA"/>
</dbReference>
<evidence type="ECO:0000256" key="6">
    <source>
        <dbReference type="ARBA" id="ARBA00022679"/>
    </source>
</evidence>
<gene>
    <name evidence="11" type="ORF">J2Z35_001456</name>
</gene>